<dbReference type="AlphaFoldDB" id="A0A7V3REL0"/>
<reference evidence="1" key="1">
    <citation type="journal article" date="2020" name="mSystems">
        <title>Genome- and Community-Level Interaction Insights into Carbon Utilization and Element Cycling Functions of Hydrothermarchaeota in Hydrothermal Sediment.</title>
        <authorList>
            <person name="Zhou Z."/>
            <person name="Liu Y."/>
            <person name="Xu W."/>
            <person name="Pan J."/>
            <person name="Luo Z.H."/>
            <person name="Li M."/>
        </authorList>
    </citation>
    <scope>NUCLEOTIDE SEQUENCE [LARGE SCALE GENOMIC DNA]</scope>
    <source>
        <strain evidence="1">SpSt-966</strain>
    </source>
</reference>
<proteinExistence type="predicted"/>
<accession>A0A7V3REL0</accession>
<dbReference type="EMBL" id="DTPE01000130">
    <property type="protein sequence ID" value="HGE75112.1"/>
    <property type="molecule type" value="Genomic_DNA"/>
</dbReference>
<organism evidence="1">
    <name type="scientific">Mesoaciditoga lauensis</name>
    <dbReference type="NCBI Taxonomy" id="1495039"/>
    <lineage>
        <taxon>Bacteria</taxon>
        <taxon>Thermotogati</taxon>
        <taxon>Thermotogota</taxon>
        <taxon>Thermotogae</taxon>
        <taxon>Mesoaciditogales</taxon>
        <taxon>Mesoaciditogaceae</taxon>
        <taxon>Mesoaciditoga</taxon>
    </lineage>
</organism>
<name>A0A7V3REL0_9BACT</name>
<protein>
    <submittedName>
        <fullName evidence="1">Uncharacterized protein</fullName>
    </submittedName>
</protein>
<evidence type="ECO:0000313" key="1">
    <source>
        <dbReference type="EMBL" id="HGE75112.1"/>
    </source>
</evidence>
<comment type="caution">
    <text evidence="1">The sequence shown here is derived from an EMBL/GenBank/DDBJ whole genome shotgun (WGS) entry which is preliminary data.</text>
</comment>
<gene>
    <name evidence="1" type="ORF">ENX73_03185</name>
</gene>
<sequence>MITVKVNGTEVQKYKEKKKLAEVISELYPKDSVLNSVKLNHKSLQIADIQNVDLAENQLVELTFISVSKSILQIADSAIQFLDWVEAQNLDEEIFSILPRIVSGFETLESAILSIRQFRKDVELKEEEEDKNTRFIEINSFIVLTNKIEVVKRIKEICGIYRKIFLRILETEGV</sequence>